<accession>A0ABW4JGI0</accession>
<dbReference type="InterPro" id="IPR002881">
    <property type="entry name" value="DUF58"/>
</dbReference>
<protein>
    <submittedName>
        <fullName evidence="2">DUF58 domain-containing protein</fullName>
    </submittedName>
</protein>
<dbReference type="PANTHER" id="PTHR34351:SF2">
    <property type="entry name" value="DUF58 DOMAIN-CONTAINING PROTEIN"/>
    <property type="match status" value="1"/>
</dbReference>
<dbReference type="EMBL" id="JBHUCX010000020">
    <property type="protein sequence ID" value="MFD1674453.1"/>
    <property type="molecule type" value="Genomic_DNA"/>
</dbReference>
<sequence length="364" mass="41710">MAIWIWPQFWERLVKPKIRLSVEILDPIVDKGAPVNVRCTIINESYLPCPRVHCSIRLPQQLESNLPDRVEFVEFSTYVWARQKTDVTFTLKSVKRGYGKIVQGDFMFIDGFGLRKFYHTIPLSVGVVVRPTPVAPTQTPIRLLDLLGDVRTQRFYNEDPSLLLGIRPYQAGDPFKYISWLTTARSQQLMVKQFGYTTTARCLIILSGQFDNPFWLGVNETLFDLLCTRVLQMTEQLLQAGIAVGLYTNMYDNMSHTHFEPPASANWQLEKIRTRMGAIEFPSFSLADALQHIPHYTSNGDLVILVTGYWDDAVAARCAQLQQSRRSLHVYLLNDAHIHPHQISQFPIYVESPSQVSYESVSVR</sequence>
<organism evidence="2 3">
    <name type="scientific">Alicyclobacillus fodiniaquatilis</name>
    <dbReference type="NCBI Taxonomy" id="1661150"/>
    <lineage>
        <taxon>Bacteria</taxon>
        <taxon>Bacillati</taxon>
        <taxon>Bacillota</taxon>
        <taxon>Bacilli</taxon>
        <taxon>Bacillales</taxon>
        <taxon>Alicyclobacillaceae</taxon>
        <taxon>Alicyclobacillus</taxon>
    </lineage>
</organism>
<evidence type="ECO:0000313" key="3">
    <source>
        <dbReference type="Proteomes" id="UP001597079"/>
    </source>
</evidence>
<evidence type="ECO:0000313" key="2">
    <source>
        <dbReference type="EMBL" id="MFD1674453.1"/>
    </source>
</evidence>
<dbReference type="PANTHER" id="PTHR34351">
    <property type="entry name" value="SLR1927 PROTEIN-RELATED"/>
    <property type="match status" value="1"/>
</dbReference>
<reference evidence="3" key="1">
    <citation type="journal article" date="2019" name="Int. J. Syst. Evol. Microbiol.">
        <title>The Global Catalogue of Microorganisms (GCM) 10K type strain sequencing project: providing services to taxonomists for standard genome sequencing and annotation.</title>
        <authorList>
            <consortium name="The Broad Institute Genomics Platform"/>
            <consortium name="The Broad Institute Genome Sequencing Center for Infectious Disease"/>
            <person name="Wu L."/>
            <person name="Ma J."/>
        </authorList>
    </citation>
    <scope>NUCLEOTIDE SEQUENCE [LARGE SCALE GENOMIC DNA]</scope>
    <source>
        <strain evidence="3">CGMCC 1.12286</strain>
    </source>
</reference>
<feature type="domain" description="DUF58" evidence="1">
    <location>
        <begin position="166"/>
        <end position="202"/>
    </location>
</feature>
<name>A0ABW4JGI0_9BACL</name>
<dbReference type="Pfam" id="PF01882">
    <property type="entry name" value="DUF58"/>
    <property type="match status" value="1"/>
</dbReference>
<proteinExistence type="predicted"/>
<keyword evidence="3" id="KW-1185">Reference proteome</keyword>
<dbReference type="RefSeq" id="WP_377942320.1">
    <property type="nucleotide sequence ID" value="NZ_JBHUCX010000020.1"/>
</dbReference>
<dbReference type="Proteomes" id="UP001597079">
    <property type="component" value="Unassembled WGS sequence"/>
</dbReference>
<comment type="caution">
    <text evidence="2">The sequence shown here is derived from an EMBL/GenBank/DDBJ whole genome shotgun (WGS) entry which is preliminary data.</text>
</comment>
<gene>
    <name evidence="2" type="ORF">ACFSB2_07000</name>
</gene>
<evidence type="ECO:0000259" key="1">
    <source>
        <dbReference type="Pfam" id="PF01882"/>
    </source>
</evidence>